<proteinExistence type="predicted"/>
<dbReference type="GO" id="GO:0006368">
    <property type="term" value="P:transcription elongation by RNA polymerase II"/>
    <property type="evidence" value="ECO:0007669"/>
    <property type="project" value="InterPro"/>
</dbReference>
<comment type="caution">
    <text evidence="1">The sequence shown here is derived from an EMBL/GenBank/DDBJ whole genome shotgun (WGS) entry which is preliminary data.</text>
</comment>
<dbReference type="OrthoDB" id="7537057at2759"/>
<keyword evidence="2" id="KW-1185">Reference proteome</keyword>
<dbReference type="GO" id="GO:0070449">
    <property type="term" value="C:elongin complex"/>
    <property type="evidence" value="ECO:0007669"/>
    <property type="project" value="InterPro"/>
</dbReference>
<evidence type="ECO:0000313" key="2">
    <source>
        <dbReference type="Proteomes" id="UP000614601"/>
    </source>
</evidence>
<organism evidence="1 2">
    <name type="scientific">Bursaphelenchus okinawaensis</name>
    <dbReference type="NCBI Taxonomy" id="465554"/>
    <lineage>
        <taxon>Eukaryota</taxon>
        <taxon>Metazoa</taxon>
        <taxon>Ecdysozoa</taxon>
        <taxon>Nematoda</taxon>
        <taxon>Chromadorea</taxon>
        <taxon>Rhabditida</taxon>
        <taxon>Tylenchina</taxon>
        <taxon>Tylenchomorpha</taxon>
        <taxon>Aphelenchoidea</taxon>
        <taxon>Aphelenchoididae</taxon>
        <taxon>Bursaphelenchus</taxon>
    </lineage>
</organism>
<accession>A0A811JX12</accession>
<gene>
    <name evidence="1" type="ORF">BOKJ2_LOCUS2374</name>
</gene>
<dbReference type="GO" id="GO:0030891">
    <property type="term" value="C:VCB complex"/>
    <property type="evidence" value="ECO:0007669"/>
    <property type="project" value="InterPro"/>
</dbReference>
<protein>
    <recommendedName>
        <fullName evidence="3">Ubiquitin-like domain-containing protein</fullName>
    </recommendedName>
</protein>
<dbReference type="PANTHER" id="PTHR13248:SF4">
    <property type="entry name" value="ELONGIN B"/>
    <property type="match status" value="1"/>
</dbReference>
<dbReference type="PANTHER" id="PTHR13248">
    <property type="entry name" value="TRANSCRIPTION ELONGATION FACTOR B POLYPEPTIDE 2"/>
    <property type="match status" value="1"/>
</dbReference>
<dbReference type="AlphaFoldDB" id="A0A811JX12"/>
<evidence type="ECO:0008006" key="3">
    <source>
        <dbReference type="Google" id="ProtNLM"/>
    </source>
</evidence>
<dbReference type="Gene3D" id="3.10.20.90">
    <property type="entry name" value="Phosphatidylinositol 3-kinase Catalytic Subunit, Chain A, domain 1"/>
    <property type="match status" value="1"/>
</dbReference>
<dbReference type="Proteomes" id="UP000614601">
    <property type="component" value="Unassembled WGS sequence"/>
</dbReference>
<evidence type="ECO:0000313" key="1">
    <source>
        <dbReference type="EMBL" id="CAD5207791.1"/>
    </source>
</evidence>
<dbReference type="Proteomes" id="UP000783686">
    <property type="component" value="Unassembled WGS sequence"/>
</dbReference>
<reference evidence="1" key="1">
    <citation type="submission" date="2020-09" db="EMBL/GenBank/DDBJ databases">
        <authorList>
            <person name="Kikuchi T."/>
        </authorList>
    </citation>
    <scope>NUCLEOTIDE SEQUENCE</scope>
    <source>
        <strain evidence="1">SH1</strain>
    </source>
</reference>
<sequence>MEVFFEVLREKTHVLVDLEEADTVSQIKQIIAGVIERPLSDIILKRPKNVELTVWETLDDKQVVRDLGYTPKTSKPDEPSILAFLLPEDQNEVRITPLSIPPPLPDAMQNNDMQVDN</sequence>
<dbReference type="EMBL" id="CAJFDH010000001">
    <property type="protein sequence ID" value="CAD5207791.1"/>
    <property type="molecule type" value="Genomic_DNA"/>
</dbReference>
<dbReference type="InterPro" id="IPR039049">
    <property type="entry name" value="ELOB"/>
</dbReference>
<dbReference type="EMBL" id="CAJFCW020000001">
    <property type="protein sequence ID" value="CAG9086636.1"/>
    <property type="molecule type" value="Genomic_DNA"/>
</dbReference>
<name>A0A811JX12_9BILA</name>
<dbReference type="InterPro" id="IPR029071">
    <property type="entry name" value="Ubiquitin-like_domsf"/>
</dbReference>
<dbReference type="SUPFAM" id="SSF54236">
    <property type="entry name" value="Ubiquitin-like"/>
    <property type="match status" value="1"/>
</dbReference>